<reference evidence="1" key="1">
    <citation type="submission" date="2021-10" db="EMBL/GenBank/DDBJ databases">
        <title>Melipona bicolor Genome sequencing and assembly.</title>
        <authorList>
            <person name="Araujo N.S."/>
            <person name="Arias M.C."/>
        </authorList>
    </citation>
    <scope>NUCLEOTIDE SEQUENCE</scope>
    <source>
        <strain evidence="1">USP_2M_L1-L4_2017</strain>
        <tissue evidence="1">Whole body</tissue>
    </source>
</reference>
<keyword evidence="2" id="KW-1185">Reference proteome</keyword>
<name>A0AA40GBB7_9HYME</name>
<sequence>MTDGRPKCALIKYSFPPGNDLMNQVIALCSGEYLTLPMVVLNLGESASLGTGITISTLLAVERLLNCDLALSCIPLCYGHASRSQIQSISEVLRGCLVYKTSIQTLRQVE</sequence>
<proteinExistence type="predicted"/>
<gene>
    <name evidence="1" type="ORF">K0M31_007399</name>
</gene>
<organism evidence="1 2">
    <name type="scientific">Melipona bicolor</name>
    <dbReference type="NCBI Taxonomy" id="60889"/>
    <lineage>
        <taxon>Eukaryota</taxon>
        <taxon>Metazoa</taxon>
        <taxon>Ecdysozoa</taxon>
        <taxon>Arthropoda</taxon>
        <taxon>Hexapoda</taxon>
        <taxon>Insecta</taxon>
        <taxon>Pterygota</taxon>
        <taxon>Neoptera</taxon>
        <taxon>Endopterygota</taxon>
        <taxon>Hymenoptera</taxon>
        <taxon>Apocrita</taxon>
        <taxon>Aculeata</taxon>
        <taxon>Apoidea</taxon>
        <taxon>Anthophila</taxon>
        <taxon>Apidae</taxon>
        <taxon>Melipona</taxon>
    </lineage>
</organism>
<protein>
    <submittedName>
        <fullName evidence="1">Uncharacterized protein</fullName>
    </submittedName>
</protein>
<evidence type="ECO:0000313" key="1">
    <source>
        <dbReference type="EMBL" id="KAK1134617.1"/>
    </source>
</evidence>
<dbReference type="EMBL" id="JAHYIQ010000002">
    <property type="protein sequence ID" value="KAK1134617.1"/>
    <property type="molecule type" value="Genomic_DNA"/>
</dbReference>
<dbReference type="AlphaFoldDB" id="A0AA40GBB7"/>
<accession>A0AA40GBB7</accession>
<comment type="caution">
    <text evidence="1">The sequence shown here is derived from an EMBL/GenBank/DDBJ whole genome shotgun (WGS) entry which is preliminary data.</text>
</comment>
<dbReference type="Proteomes" id="UP001177670">
    <property type="component" value="Unassembled WGS sequence"/>
</dbReference>
<evidence type="ECO:0000313" key="2">
    <source>
        <dbReference type="Proteomes" id="UP001177670"/>
    </source>
</evidence>